<organism evidence="2 3">
    <name type="scientific">Verminephrobacter aporrectodeae subsp. tuberculatae</name>
    <dbReference type="NCBI Taxonomy" id="1110392"/>
    <lineage>
        <taxon>Bacteria</taxon>
        <taxon>Pseudomonadati</taxon>
        <taxon>Pseudomonadota</taxon>
        <taxon>Betaproteobacteria</taxon>
        <taxon>Burkholderiales</taxon>
        <taxon>Comamonadaceae</taxon>
        <taxon>Verminephrobacter</taxon>
    </lineage>
</organism>
<feature type="region of interest" description="Disordered" evidence="1">
    <location>
        <begin position="1"/>
        <end position="23"/>
    </location>
</feature>
<dbReference type="InterPro" id="IPR028059">
    <property type="entry name" value="SWM_rpt"/>
</dbReference>
<dbReference type="Pfam" id="PF13753">
    <property type="entry name" value="SWM_repeat"/>
    <property type="match status" value="1"/>
</dbReference>
<keyword evidence="3" id="KW-1185">Reference proteome</keyword>
<evidence type="ECO:0000256" key="1">
    <source>
        <dbReference type="SAM" id="MobiDB-lite"/>
    </source>
</evidence>
<evidence type="ECO:0000313" key="2">
    <source>
        <dbReference type="EMBL" id="MCW5323620.1"/>
    </source>
</evidence>
<comment type="caution">
    <text evidence="2">The sequence shown here is derived from an EMBL/GenBank/DDBJ whole genome shotgun (WGS) entry which is preliminary data.</text>
</comment>
<protein>
    <submittedName>
        <fullName evidence="2">Uncharacterized protein</fullName>
    </submittedName>
</protein>
<dbReference type="Proteomes" id="UP001208935">
    <property type="component" value="Unassembled WGS sequence"/>
</dbReference>
<proteinExistence type="predicted"/>
<gene>
    <name evidence="2" type="ORF">D5039_21460</name>
</gene>
<name>A0ABT3KZ75_9BURK</name>
<reference evidence="3" key="1">
    <citation type="submission" date="2023-07" db="EMBL/GenBank/DDBJ databases">
        <title>Verminephrobacter genomes.</title>
        <authorList>
            <person name="Lund M.B."/>
        </authorList>
    </citation>
    <scope>NUCLEOTIDE SEQUENCE [LARGE SCALE GENOMIC DNA]</scope>
    <source>
        <strain evidence="3">AtM5-05</strain>
    </source>
</reference>
<evidence type="ECO:0000313" key="3">
    <source>
        <dbReference type="Proteomes" id="UP001208935"/>
    </source>
</evidence>
<feature type="compositionally biased region" description="Basic residues" evidence="1">
    <location>
        <begin position="1"/>
        <end position="17"/>
    </location>
</feature>
<accession>A0ABT3KZ75</accession>
<dbReference type="EMBL" id="QZCW01000006">
    <property type="protein sequence ID" value="MCW5323620.1"/>
    <property type="molecule type" value="Genomic_DNA"/>
</dbReference>
<sequence length="76" mass="8098">MSVSRHHASAADHHRRLASQDHWQPAGAQLLATRANLDADATHTPANSAFTVLVNGVANAVTNVTVGPRPRPSRSR</sequence>